<feature type="domain" description="Tyr recombinase" evidence="3">
    <location>
        <begin position="1"/>
        <end position="170"/>
    </location>
</feature>
<proteinExistence type="predicted"/>
<feature type="non-terminal residue" evidence="4">
    <location>
        <position position="1"/>
    </location>
</feature>
<protein>
    <recommendedName>
        <fullName evidence="3">Tyr recombinase domain-containing protein</fullName>
    </recommendedName>
</protein>
<dbReference type="SUPFAM" id="SSF56349">
    <property type="entry name" value="DNA breaking-rejoining enzymes"/>
    <property type="match status" value="1"/>
</dbReference>
<dbReference type="InterPro" id="IPR011010">
    <property type="entry name" value="DNA_brk_join_enz"/>
</dbReference>
<dbReference type="Proteomes" id="UP000241206">
    <property type="component" value="Unassembled WGS sequence"/>
</dbReference>
<dbReference type="EMBL" id="PHHF01000013">
    <property type="protein sequence ID" value="PTD26836.1"/>
    <property type="molecule type" value="Genomic_DNA"/>
</dbReference>
<dbReference type="GO" id="GO:0006310">
    <property type="term" value="P:DNA recombination"/>
    <property type="evidence" value="ECO:0007669"/>
    <property type="project" value="UniProtKB-KW"/>
</dbReference>
<sequence length="202" mass="21741">NSPTGAATYRPSKLTPTGLRNRRATLVLASSGCRISEALALTLDHIDAVAGCVVIESLKKRRRGIYRAVPLPPALIRTLLRVHGGSAPTNARLWPWSRMTAWRKVTEVMDLAGVRGLQASPKGFRHGFGVSAVQAGVPLNMVQKWLGHADMRTTALYAAAIGREEMQIAERLWRATAAIAIPRGSGAHPREAEALARPSAEA</sequence>
<comment type="caution">
    <text evidence="4">The sequence shown here is derived from an EMBL/GenBank/DDBJ whole genome shotgun (WGS) entry which is preliminary data.</text>
</comment>
<dbReference type="PROSITE" id="PS51898">
    <property type="entry name" value="TYR_RECOMBINASE"/>
    <property type="match status" value="1"/>
</dbReference>
<organism evidence="4 5">
    <name type="scientific">Edaphosphingomonas fennica</name>
    <dbReference type="NCBI Taxonomy" id="114404"/>
    <lineage>
        <taxon>Bacteria</taxon>
        <taxon>Pseudomonadati</taxon>
        <taxon>Pseudomonadota</taxon>
        <taxon>Alphaproteobacteria</taxon>
        <taxon>Sphingomonadales</taxon>
        <taxon>Rhizorhabdaceae</taxon>
        <taxon>Edaphosphingomonas</taxon>
    </lineage>
</organism>
<dbReference type="Gene3D" id="1.10.443.10">
    <property type="entry name" value="Intergrase catalytic core"/>
    <property type="match status" value="1"/>
</dbReference>
<accession>A0A2T4I7C1</accession>
<dbReference type="AlphaFoldDB" id="A0A2T4I7C1"/>
<dbReference type="InterPro" id="IPR013762">
    <property type="entry name" value="Integrase-like_cat_sf"/>
</dbReference>
<evidence type="ECO:0000259" key="3">
    <source>
        <dbReference type="PROSITE" id="PS51898"/>
    </source>
</evidence>
<name>A0A2T4I7C1_9SPHN</name>
<dbReference type="CDD" id="cd00397">
    <property type="entry name" value="DNA_BRE_C"/>
    <property type="match status" value="1"/>
</dbReference>
<keyword evidence="2" id="KW-0233">DNA recombination</keyword>
<keyword evidence="5" id="KW-1185">Reference proteome</keyword>
<evidence type="ECO:0000256" key="2">
    <source>
        <dbReference type="ARBA" id="ARBA00023172"/>
    </source>
</evidence>
<dbReference type="GO" id="GO:0015074">
    <property type="term" value="P:DNA integration"/>
    <property type="evidence" value="ECO:0007669"/>
    <property type="project" value="UniProtKB-KW"/>
</dbReference>
<dbReference type="InterPro" id="IPR002104">
    <property type="entry name" value="Integrase_catalytic"/>
</dbReference>
<dbReference type="InterPro" id="IPR050090">
    <property type="entry name" value="Tyrosine_recombinase_XerCD"/>
</dbReference>
<evidence type="ECO:0000256" key="1">
    <source>
        <dbReference type="ARBA" id="ARBA00022908"/>
    </source>
</evidence>
<keyword evidence="1" id="KW-0229">DNA integration</keyword>
<dbReference type="GO" id="GO:0003677">
    <property type="term" value="F:DNA binding"/>
    <property type="evidence" value="ECO:0007669"/>
    <property type="project" value="InterPro"/>
</dbReference>
<gene>
    <name evidence="4" type="ORF">CV103_02720</name>
</gene>
<evidence type="ECO:0000313" key="4">
    <source>
        <dbReference type="EMBL" id="PTD26836.1"/>
    </source>
</evidence>
<evidence type="ECO:0000313" key="5">
    <source>
        <dbReference type="Proteomes" id="UP000241206"/>
    </source>
</evidence>
<dbReference type="PANTHER" id="PTHR30349:SF64">
    <property type="entry name" value="PROPHAGE INTEGRASE INTD-RELATED"/>
    <property type="match status" value="1"/>
</dbReference>
<dbReference type="PANTHER" id="PTHR30349">
    <property type="entry name" value="PHAGE INTEGRASE-RELATED"/>
    <property type="match status" value="1"/>
</dbReference>
<dbReference type="RefSeq" id="WP_107393908.1">
    <property type="nucleotide sequence ID" value="NZ_PHHF01000013.1"/>
</dbReference>
<reference evidence="4 5" key="1">
    <citation type="submission" date="2017-11" db="EMBL/GenBank/DDBJ databases">
        <title>Sphingomonas oleivorans sp. nov., isolated from oil-contaminated soil.</title>
        <authorList>
            <person name="Wang L."/>
            <person name="Chen L."/>
        </authorList>
    </citation>
    <scope>NUCLEOTIDE SEQUENCE [LARGE SCALE GENOMIC DNA]</scope>
    <source>
        <strain evidence="4 5">K101</strain>
    </source>
</reference>
<dbReference type="Pfam" id="PF00589">
    <property type="entry name" value="Phage_integrase"/>
    <property type="match status" value="1"/>
</dbReference>